<dbReference type="EMBL" id="CP001348">
    <property type="protein sequence ID" value="ACL77540.1"/>
    <property type="molecule type" value="Genomic_DNA"/>
</dbReference>
<dbReference type="STRING" id="394503.Ccel_3251"/>
<proteinExistence type="predicted"/>
<dbReference type="InterPro" id="IPR038765">
    <property type="entry name" value="Papain-like_cys_pep_sf"/>
</dbReference>
<protein>
    <recommendedName>
        <fullName evidence="3">Transglutaminase domain protein</fullName>
    </recommendedName>
</protein>
<reference evidence="1 2" key="1">
    <citation type="submission" date="2009-01" db="EMBL/GenBank/DDBJ databases">
        <title>Complete sequence of Clostridium cellulolyticum H10.</title>
        <authorList>
            <consortium name="US DOE Joint Genome Institute"/>
            <person name="Lucas S."/>
            <person name="Copeland A."/>
            <person name="Lapidus A."/>
            <person name="Glavina del Rio T."/>
            <person name="Dalin E."/>
            <person name="Tice H."/>
            <person name="Bruce D."/>
            <person name="Goodwin L."/>
            <person name="Pitluck S."/>
            <person name="Chertkov O."/>
            <person name="Saunders E."/>
            <person name="Brettin T."/>
            <person name="Detter J.C."/>
            <person name="Han C."/>
            <person name="Larimer F."/>
            <person name="Land M."/>
            <person name="Hauser L."/>
            <person name="Kyrpides N."/>
            <person name="Ivanova N."/>
            <person name="Zhou J."/>
            <person name="Richardson P."/>
        </authorList>
    </citation>
    <scope>NUCLEOTIDE SEQUENCE [LARGE SCALE GENOMIC DNA]</scope>
    <source>
        <strain evidence="2">ATCC 35319 / DSM 5812 / JCM 6584 / H10</strain>
    </source>
</reference>
<dbReference type="AlphaFoldDB" id="B8I0Y4"/>
<keyword evidence="2" id="KW-1185">Reference proteome</keyword>
<accession>B8I0Y4</accession>
<sequence length="311" mass="36253">MNIDKAVLDHYLSTSTYTYAGVYKDYFKSLPDDLKELSELVGQQYIQRFVLKCGNSGENENLRYGDMDRFPWYRMCCEDDILLTAVAMTAEIFRLNEKGFFPGRQVEERIVISCRHITVILGAILKAKGIPCRSRAGIRAYHGKPVDHWINQYWSEKENRWVNFDGEGIMYRECEGLFTTYDIPDDQFYWIAQLWLDVRSGKLDGNNYILLDGSKSLKALAKIMMYDFHALMNDEVNYHFIPYFIDNNRLEIDEGIAKEIDGLAELMVNPDENFKELVNVWETNRKFRVLNAPLIRTMDNSKVLFESTSNG</sequence>
<dbReference type="OrthoDB" id="148799at2"/>
<dbReference type="HOGENOM" id="CLU_064712_0_0_9"/>
<dbReference type="SUPFAM" id="SSF54001">
    <property type="entry name" value="Cysteine proteinases"/>
    <property type="match status" value="1"/>
</dbReference>
<evidence type="ECO:0008006" key="3">
    <source>
        <dbReference type="Google" id="ProtNLM"/>
    </source>
</evidence>
<dbReference type="RefSeq" id="WP_015926598.1">
    <property type="nucleotide sequence ID" value="NC_011898.1"/>
</dbReference>
<dbReference type="Proteomes" id="UP000001349">
    <property type="component" value="Chromosome"/>
</dbReference>
<name>B8I0Y4_RUMCH</name>
<evidence type="ECO:0000313" key="2">
    <source>
        <dbReference type="Proteomes" id="UP000001349"/>
    </source>
</evidence>
<dbReference type="KEGG" id="cce:Ccel_3251"/>
<evidence type="ECO:0000313" key="1">
    <source>
        <dbReference type="EMBL" id="ACL77540.1"/>
    </source>
</evidence>
<organism evidence="1 2">
    <name type="scientific">Ruminiclostridium cellulolyticum (strain ATCC 35319 / DSM 5812 / JCM 6584 / H10)</name>
    <name type="common">Clostridium cellulolyticum</name>
    <dbReference type="NCBI Taxonomy" id="394503"/>
    <lineage>
        <taxon>Bacteria</taxon>
        <taxon>Bacillati</taxon>
        <taxon>Bacillota</taxon>
        <taxon>Clostridia</taxon>
        <taxon>Eubacteriales</taxon>
        <taxon>Oscillospiraceae</taxon>
        <taxon>Ruminiclostridium</taxon>
    </lineage>
</organism>
<gene>
    <name evidence="1" type="ordered locus">Ccel_3251</name>
</gene>
<dbReference type="eggNOG" id="COG1305">
    <property type="taxonomic scope" value="Bacteria"/>
</dbReference>